<sequence>MKQVLLLRHAKSSWKHVVDDEFRPLNARGYRDAPVMAETLRGRLPDKILCSPSIRTYSTAMFYLRNRDMPLELLHLDWALYEASGDRLMRYLLALDNSWQSVWLFGHNPGLNELVELATGQAVDNIVTGARVQLQWPVKDWQALQDGQARLIGIDAPQKQ</sequence>
<dbReference type="PANTHER" id="PTHR47623">
    <property type="entry name" value="OS09G0287300 PROTEIN"/>
    <property type="match status" value="1"/>
</dbReference>
<dbReference type="PANTHER" id="PTHR47623:SF1">
    <property type="entry name" value="OS09G0287300 PROTEIN"/>
    <property type="match status" value="1"/>
</dbReference>
<keyword evidence="2" id="KW-1185">Reference proteome</keyword>
<dbReference type="CDD" id="cd07067">
    <property type="entry name" value="HP_PGM_like"/>
    <property type="match status" value="1"/>
</dbReference>
<dbReference type="InterPro" id="IPR013078">
    <property type="entry name" value="His_Pase_superF_clade-1"/>
</dbReference>
<dbReference type="Gene3D" id="3.40.50.1240">
    <property type="entry name" value="Phosphoglycerate mutase-like"/>
    <property type="match status" value="1"/>
</dbReference>
<reference evidence="1 2" key="1">
    <citation type="journal article" date="2019" name="Int. J. Syst. Evol. Microbiol.">
        <title>The Global Catalogue of Microorganisms (GCM) 10K type strain sequencing project: providing services to taxonomists for standard genome sequencing and annotation.</title>
        <authorList>
            <consortium name="The Broad Institute Genomics Platform"/>
            <consortium name="The Broad Institute Genome Sequencing Center for Infectious Disease"/>
            <person name="Wu L."/>
            <person name="Ma J."/>
        </authorList>
    </citation>
    <scope>NUCLEOTIDE SEQUENCE [LARGE SCALE GENOMIC DNA]</scope>
    <source>
        <strain evidence="1 2">JCM 13378</strain>
    </source>
</reference>
<dbReference type="SUPFAM" id="SSF53254">
    <property type="entry name" value="Phosphoglycerate mutase-like"/>
    <property type="match status" value="1"/>
</dbReference>
<dbReference type="Pfam" id="PF00300">
    <property type="entry name" value="His_Phos_1"/>
    <property type="match status" value="1"/>
</dbReference>
<dbReference type="Proteomes" id="UP001501757">
    <property type="component" value="Unassembled WGS sequence"/>
</dbReference>
<name>A0ABN0XCL8_9ALTE</name>
<comment type="caution">
    <text evidence="1">The sequence shown here is derived from an EMBL/GenBank/DDBJ whole genome shotgun (WGS) entry which is preliminary data.</text>
</comment>
<dbReference type="InterPro" id="IPR029033">
    <property type="entry name" value="His_PPase_superfam"/>
</dbReference>
<evidence type="ECO:0000313" key="2">
    <source>
        <dbReference type="Proteomes" id="UP001501757"/>
    </source>
</evidence>
<evidence type="ECO:0000313" key="1">
    <source>
        <dbReference type="EMBL" id="GAA0360890.1"/>
    </source>
</evidence>
<dbReference type="RefSeq" id="WP_102795201.1">
    <property type="nucleotide sequence ID" value="NZ_BAAAEI010000014.1"/>
</dbReference>
<accession>A0ABN0XCL8</accession>
<organism evidence="1 2">
    <name type="scientific">Bowmanella denitrificans</name>
    <dbReference type="NCBI Taxonomy" id="366582"/>
    <lineage>
        <taxon>Bacteria</taxon>
        <taxon>Pseudomonadati</taxon>
        <taxon>Pseudomonadota</taxon>
        <taxon>Gammaproteobacteria</taxon>
        <taxon>Alteromonadales</taxon>
        <taxon>Alteromonadaceae</taxon>
        <taxon>Bowmanella</taxon>
    </lineage>
</organism>
<dbReference type="EMBL" id="BAAAEI010000014">
    <property type="protein sequence ID" value="GAA0360890.1"/>
    <property type="molecule type" value="Genomic_DNA"/>
</dbReference>
<evidence type="ECO:0008006" key="3">
    <source>
        <dbReference type="Google" id="ProtNLM"/>
    </source>
</evidence>
<protein>
    <recommendedName>
        <fullName evidence="3">Phosphohistidine phosphatase</fullName>
    </recommendedName>
</protein>
<proteinExistence type="predicted"/>
<gene>
    <name evidence="1" type="ORF">GCM10009092_26460</name>
</gene>